<keyword evidence="8 11" id="KW-0067">ATP-binding</keyword>
<dbReference type="InterPro" id="IPR011817">
    <property type="entry name" value="Uridylate_kinase"/>
</dbReference>
<dbReference type="NCBIfam" id="TIGR02075">
    <property type="entry name" value="pyrH_bact"/>
    <property type="match status" value="1"/>
</dbReference>
<dbReference type="PIRSF" id="PIRSF005650">
    <property type="entry name" value="Uridylate_kin"/>
    <property type="match status" value="1"/>
</dbReference>
<keyword evidence="4 11" id="KW-0963">Cytoplasm</keyword>
<evidence type="ECO:0000256" key="2">
    <source>
        <dbReference type="ARBA" id="ARBA00004791"/>
    </source>
</evidence>
<evidence type="ECO:0000256" key="4">
    <source>
        <dbReference type="ARBA" id="ARBA00022490"/>
    </source>
</evidence>
<comment type="caution">
    <text evidence="11">Lacks conserved residue(s) required for the propagation of feature annotation.</text>
</comment>
<dbReference type="RefSeq" id="WP_119704372.1">
    <property type="nucleotide sequence ID" value="NZ_JBHSOI010000002.1"/>
</dbReference>
<evidence type="ECO:0000256" key="5">
    <source>
        <dbReference type="ARBA" id="ARBA00022679"/>
    </source>
</evidence>
<keyword evidence="14" id="KW-1185">Reference proteome</keyword>
<dbReference type="Gene3D" id="3.40.1160.10">
    <property type="entry name" value="Acetylglutamate kinase-like"/>
    <property type="match status" value="1"/>
</dbReference>
<dbReference type="OrthoDB" id="9807458at2"/>
<evidence type="ECO:0000256" key="6">
    <source>
        <dbReference type="ARBA" id="ARBA00022741"/>
    </source>
</evidence>
<dbReference type="GO" id="GO:0005524">
    <property type="term" value="F:ATP binding"/>
    <property type="evidence" value="ECO:0007669"/>
    <property type="project" value="UniProtKB-KW"/>
</dbReference>
<dbReference type="GO" id="GO:0033862">
    <property type="term" value="F:UMP kinase activity"/>
    <property type="evidence" value="ECO:0007669"/>
    <property type="project" value="UniProtKB-EC"/>
</dbReference>
<dbReference type="HAMAP" id="MF_01220_B">
    <property type="entry name" value="PyrH_B"/>
    <property type="match status" value="1"/>
</dbReference>
<comment type="caution">
    <text evidence="13">The sequence shown here is derived from an EMBL/GenBank/DDBJ whole genome shotgun (WGS) entry which is preliminary data.</text>
</comment>
<evidence type="ECO:0000313" key="13">
    <source>
        <dbReference type="EMBL" id="REK69773.1"/>
    </source>
</evidence>
<evidence type="ECO:0000256" key="11">
    <source>
        <dbReference type="HAMAP-Rule" id="MF_01220"/>
    </source>
</evidence>
<comment type="pathway">
    <text evidence="2 11">Pyrimidine metabolism; CTP biosynthesis via de novo pathway; UDP from UMP (UMPK route): step 1/1.</text>
</comment>
<sequence>MTTAEHVDVPASGRPLRRVLLKLSGEVFGGGKIGIDPDVVNGIAKQIAEAVADGVEVAIVVGGGNFFRGAELSQRGMERSRADYIGMLGTVMNSLALQDFCEKQGIDTRVQSAITMGQVAEPYIPRKAIRHLEKGRVVIFGAGAGMPYFSTDTVSAQRALEIKADAVLMSKSGVDGVYSADPRTDPEARKFDELTFDDALRMGLKVVDAAAFALCMENGLPMIVFGMEGEGNIARVLRGEKIGTLVHAAAAGHAPQLP</sequence>
<comment type="subcellular location">
    <subcellularLocation>
        <location evidence="1 11">Cytoplasm</location>
    </subcellularLocation>
</comment>
<feature type="binding site" evidence="11">
    <location>
        <position position="63"/>
    </location>
    <ligand>
        <name>UMP</name>
        <dbReference type="ChEBI" id="CHEBI:57865"/>
    </ligand>
</feature>
<evidence type="ECO:0000256" key="10">
    <source>
        <dbReference type="ARBA" id="ARBA00047767"/>
    </source>
</evidence>
<dbReference type="InterPro" id="IPR015963">
    <property type="entry name" value="Uridylate_kinase_bac"/>
</dbReference>
<dbReference type="Proteomes" id="UP000265581">
    <property type="component" value="Unassembled WGS sequence"/>
</dbReference>
<accession>A0A371P1F0</accession>
<evidence type="ECO:0000256" key="8">
    <source>
        <dbReference type="ARBA" id="ARBA00022840"/>
    </source>
</evidence>
<evidence type="ECO:0000256" key="9">
    <source>
        <dbReference type="ARBA" id="ARBA00022975"/>
    </source>
</evidence>
<dbReference type="GO" id="GO:0044210">
    <property type="term" value="P:'de novo' CTP biosynthetic process"/>
    <property type="evidence" value="ECO:0007669"/>
    <property type="project" value="UniProtKB-UniRule"/>
</dbReference>
<dbReference type="EMBL" id="QUBR01000002">
    <property type="protein sequence ID" value="REK69773.1"/>
    <property type="molecule type" value="Genomic_DNA"/>
</dbReference>
<dbReference type="Pfam" id="PF00696">
    <property type="entry name" value="AA_kinase"/>
    <property type="match status" value="1"/>
</dbReference>
<gene>
    <name evidence="11" type="primary">pyrH</name>
    <name evidence="13" type="ORF">DX116_11260</name>
</gene>
<keyword evidence="9 11" id="KW-0665">Pyrimidine biosynthesis</keyword>
<comment type="subunit">
    <text evidence="11">Homohexamer.</text>
</comment>
<dbReference type="GO" id="GO:0006225">
    <property type="term" value="P:UDP biosynthetic process"/>
    <property type="evidence" value="ECO:0007669"/>
    <property type="project" value="TreeGrafter"/>
</dbReference>
<dbReference type="PANTHER" id="PTHR42833:SF4">
    <property type="entry name" value="URIDYLATE KINASE PUMPKIN, CHLOROPLASTIC"/>
    <property type="match status" value="1"/>
</dbReference>
<comment type="similarity">
    <text evidence="3 11">Belongs to the UMP kinase family.</text>
</comment>
<feature type="binding site" evidence="11">
    <location>
        <position position="181"/>
    </location>
    <ligand>
        <name>ATP</name>
        <dbReference type="ChEBI" id="CHEBI:30616"/>
    </ligand>
</feature>
<dbReference type="CDD" id="cd04254">
    <property type="entry name" value="AAK_UMPK-PyrH-Ec"/>
    <property type="match status" value="1"/>
</dbReference>
<evidence type="ECO:0000256" key="1">
    <source>
        <dbReference type="ARBA" id="ARBA00004496"/>
    </source>
</evidence>
<dbReference type="AlphaFoldDB" id="A0A371P1F0"/>
<organism evidence="13 14">
    <name type="scientific">Aeromicrobium endophyticum</name>
    <dbReference type="NCBI Taxonomy" id="2292704"/>
    <lineage>
        <taxon>Bacteria</taxon>
        <taxon>Bacillati</taxon>
        <taxon>Actinomycetota</taxon>
        <taxon>Actinomycetes</taxon>
        <taxon>Propionibacteriales</taxon>
        <taxon>Nocardioidaceae</taxon>
        <taxon>Aeromicrobium</taxon>
    </lineage>
</organism>
<evidence type="ECO:0000259" key="12">
    <source>
        <dbReference type="Pfam" id="PF00696"/>
    </source>
</evidence>
<comment type="activity regulation">
    <text evidence="11">Inhibited by UTP.</text>
</comment>
<dbReference type="SUPFAM" id="SSF53633">
    <property type="entry name" value="Carbamate kinase-like"/>
    <property type="match status" value="1"/>
</dbReference>
<protein>
    <recommendedName>
        <fullName evidence="11">Uridylate kinase</fullName>
        <shortName evidence="11">UK</shortName>
        <ecNumber evidence="11">2.7.4.22</ecNumber>
    </recommendedName>
    <alternativeName>
        <fullName evidence="11">Uridine monophosphate kinase</fullName>
        <shortName evidence="11">UMP kinase</shortName>
        <shortName evidence="11">UMPK</shortName>
    </alternativeName>
</protein>
<dbReference type="InterPro" id="IPR036393">
    <property type="entry name" value="AceGlu_kinase-like_sf"/>
</dbReference>
<feature type="domain" description="Aspartate/glutamate/uridylate kinase" evidence="12">
    <location>
        <begin position="18"/>
        <end position="225"/>
    </location>
</feature>
<feature type="binding site" evidence="11">
    <location>
        <begin position="144"/>
        <end position="151"/>
    </location>
    <ligand>
        <name>UMP</name>
        <dbReference type="ChEBI" id="CHEBI:57865"/>
    </ligand>
</feature>
<dbReference type="GO" id="GO:0005737">
    <property type="term" value="C:cytoplasm"/>
    <property type="evidence" value="ECO:0007669"/>
    <property type="project" value="UniProtKB-SubCell"/>
</dbReference>
<dbReference type="InterPro" id="IPR001048">
    <property type="entry name" value="Asp/Glu/Uridylate_kinase"/>
</dbReference>
<dbReference type="FunFam" id="3.40.1160.10:FF:000001">
    <property type="entry name" value="Uridylate kinase"/>
    <property type="match status" value="1"/>
</dbReference>
<evidence type="ECO:0000313" key="14">
    <source>
        <dbReference type="Proteomes" id="UP000265581"/>
    </source>
</evidence>
<keyword evidence="5 11" id="KW-0808">Transferase</keyword>
<keyword evidence="6 11" id="KW-0547">Nucleotide-binding</keyword>
<feature type="binding site" evidence="11">
    <location>
        <position position="64"/>
    </location>
    <ligand>
        <name>ATP</name>
        <dbReference type="ChEBI" id="CHEBI:30616"/>
    </ligand>
</feature>
<proteinExistence type="inferred from homology"/>
<name>A0A371P1F0_9ACTN</name>
<dbReference type="UniPathway" id="UPA00159">
    <property type="reaction ID" value="UER00275"/>
</dbReference>
<feature type="binding site" evidence="11">
    <location>
        <position position="68"/>
    </location>
    <ligand>
        <name>ATP</name>
        <dbReference type="ChEBI" id="CHEBI:30616"/>
    </ligand>
</feature>
<feature type="binding site" evidence="11">
    <location>
        <position position="83"/>
    </location>
    <ligand>
        <name>UMP</name>
        <dbReference type="ChEBI" id="CHEBI:57865"/>
    </ligand>
</feature>
<dbReference type="EC" id="2.7.4.22" evidence="11"/>
<comment type="catalytic activity">
    <reaction evidence="10 11">
        <text>UMP + ATP = UDP + ADP</text>
        <dbReference type="Rhea" id="RHEA:24400"/>
        <dbReference type="ChEBI" id="CHEBI:30616"/>
        <dbReference type="ChEBI" id="CHEBI:57865"/>
        <dbReference type="ChEBI" id="CHEBI:58223"/>
        <dbReference type="ChEBI" id="CHEBI:456216"/>
        <dbReference type="EC" id="2.7.4.22"/>
    </reaction>
</comment>
<feature type="binding site" evidence="11">
    <location>
        <position position="178"/>
    </location>
    <ligand>
        <name>ATP</name>
        <dbReference type="ChEBI" id="CHEBI:30616"/>
    </ligand>
</feature>
<keyword evidence="7 11" id="KW-0418">Kinase</keyword>
<comment type="function">
    <text evidence="11">Catalyzes the reversible phosphorylation of UMP to UDP.</text>
</comment>
<evidence type="ECO:0000256" key="7">
    <source>
        <dbReference type="ARBA" id="ARBA00022777"/>
    </source>
</evidence>
<reference evidence="13 14" key="1">
    <citation type="submission" date="2018-08" db="EMBL/GenBank/DDBJ databases">
        <title>Aeromicrobium sp. M2KJ-4, whole genome shotgun sequence.</title>
        <authorList>
            <person name="Tuo L."/>
        </authorList>
    </citation>
    <scope>NUCLEOTIDE SEQUENCE [LARGE SCALE GENOMIC DNA]</scope>
    <source>
        <strain evidence="13 14">M2KJ-4</strain>
    </source>
</reference>
<evidence type="ECO:0000256" key="3">
    <source>
        <dbReference type="ARBA" id="ARBA00007614"/>
    </source>
</evidence>
<feature type="binding site" evidence="11">
    <location>
        <begin position="22"/>
        <end position="25"/>
    </location>
    <ligand>
        <name>ATP</name>
        <dbReference type="ChEBI" id="CHEBI:30616"/>
    </ligand>
</feature>
<dbReference type="PANTHER" id="PTHR42833">
    <property type="entry name" value="URIDYLATE KINASE"/>
    <property type="match status" value="1"/>
</dbReference>